<feature type="compositionally biased region" description="Polar residues" evidence="2">
    <location>
        <begin position="1"/>
        <end position="21"/>
    </location>
</feature>
<feature type="region of interest" description="Disordered" evidence="2">
    <location>
        <begin position="1"/>
        <end position="28"/>
    </location>
</feature>
<dbReference type="PANTHER" id="PTHR37534">
    <property type="entry name" value="TRANSCRIPTIONAL ACTIVATOR PROTEIN UGA3"/>
    <property type="match status" value="1"/>
</dbReference>
<dbReference type="GO" id="GO:0000976">
    <property type="term" value="F:transcription cis-regulatory region binding"/>
    <property type="evidence" value="ECO:0007669"/>
    <property type="project" value="TreeGrafter"/>
</dbReference>
<evidence type="ECO:0000256" key="1">
    <source>
        <dbReference type="ARBA" id="ARBA00023242"/>
    </source>
</evidence>
<keyword evidence="4" id="KW-1185">Reference proteome</keyword>
<dbReference type="GO" id="GO:0045944">
    <property type="term" value="P:positive regulation of transcription by RNA polymerase II"/>
    <property type="evidence" value="ECO:0007669"/>
    <property type="project" value="TreeGrafter"/>
</dbReference>
<evidence type="ECO:0008006" key="5">
    <source>
        <dbReference type="Google" id="ProtNLM"/>
    </source>
</evidence>
<dbReference type="EMBL" id="QLNT01000009">
    <property type="protein sequence ID" value="KAF3072184.1"/>
    <property type="molecule type" value="Genomic_DNA"/>
</dbReference>
<evidence type="ECO:0000313" key="4">
    <source>
        <dbReference type="Proteomes" id="UP000801864"/>
    </source>
</evidence>
<protein>
    <recommendedName>
        <fullName evidence="5">Zn(2)-C6 fungal-type domain-containing protein</fullName>
    </recommendedName>
</protein>
<dbReference type="GO" id="GO:0005634">
    <property type="term" value="C:nucleus"/>
    <property type="evidence" value="ECO:0007669"/>
    <property type="project" value="TreeGrafter"/>
</dbReference>
<evidence type="ECO:0000256" key="2">
    <source>
        <dbReference type="SAM" id="MobiDB-lite"/>
    </source>
</evidence>
<keyword evidence="1" id="KW-0539">Nucleus</keyword>
<accession>A0A9P4XG17</accession>
<dbReference type="GO" id="GO:0003700">
    <property type="term" value="F:DNA-binding transcription factor activity"/>
    <property type="evidence" value="ECO:0007669"/>
    <property type="project" value="TreeGrafter"/>
</dbReference>
<name>A0A9P4XG17_9HYPO</name>
<reference evidence="3 4" key="1">
    <citation type="submission" date="2018-06" db="EMBL/GenBank/DDBJ databases">
        <title>Genome analysis of cellulolytic fungus Trichoderma lentiforme CFAM-422.</title>
        <authorList>
            <person name="Steindorff A.S."/>
            <person name="Formighieri E.F."/>
            <person name="Midorikawa G.E.O."/>
            <person name="Tamietti M.S."/>
            <person name="Ramos E.Z."/>
            <person name="Silva A.S."/>
            <person name="Bon E.P.S."/>
            <person name="Mendes T.D."/>
            <person name="Damaso M.C.T."/>
            <person name="Favaro L.C.L."/>
        </authorList>
    </citation>
    <scope>NUCLEOTIDE SEQUENCE [LARGE SCALE GENOMIC DNA]</scope>
    <source>
        <strain evidence="3 4">CFAM-422</strain>
    </source>
</reference>
<comment type="caution">
    <text evidence="3">The sequence shown here is derived from an EMBL/GenBank/DDBJ whole genome shotgun (WGS) entry which is preliminary data.</text>
</comment>
<gene>
    <name evidence="3" type="ORF">CFAM422_006058</name>
</gene>
<proteinExistence type="predicted"/>
<sequence>MATNSAQKRVKTENVTLNADSTKGDERRPECKRCEIAGRPCSFPRAASPDNFNEVALVENEYFDFPEDHVWVKIPQTTSTPIGSLAEALNSTLPIYLPQLRGPLRDSEQARLLTVYTEHLSGWLALNDPRHHFSASVPQLAMKCPMLLDAIFAFSARYLSRSDQNISPLVADEYHYSCVCRLIAALKDIACASESALALSTVILRMHEMLSDHNAEVDLQRHLRGSLSLFSYNANKFGPGSLKHTAFWTYVRQEILTALRGCSPTNIDTSDRTYYVVFDGDTDDDWTNNIIWLTARVINHYFDSSVSTATSVHQEMLVTLVDNWRERLPDTFNPLSVVMDDHPFPAITYTCIWHNVAMQFFHLCKVIFTTSNQSSKTNPESLDAAEAVKHTIQICGIVRGLFSYKECRYPGALVNAAEILAYCGRTLRDAKSQSYLLGLLHRIEAETTWDVTQTAEKLRETWSDVLN</sequence>
<organism evidence="3 4">
    <name type="scientific">Trichoderma lentiforme</name>
    <dbReference type="NCBI Taxonomy" id="1567552"/>
    <lineage>
        <taxon>Eukaryota</taxon>
        <taxon>Fungi</taxon>
        <taxon>Dikarya</taxon>
        <taxon>Ascomycota</taxon>
        <taxon>Pezizomycotina</taxon>
        <taxon>Sordariomycetes</taxon>
        <taxon>Hypocreomycetidae</taxon>
        <taxon>Hypocreales</taxon>
        <taxon>Hypocreaceae</taxon>
        <taxon>Trichoderma</taxon>
    </lineage>
</organism>
<evidence type="ECO:0000313" key="3">
    <source>
        <dbReference type="EMBL" id="KAF3072184.1"/>
    </source>
</evidence>
<dbReference type="AlphaFoldDB" id="A0A9P4XG17"/>
<dbReference type="PANTHER" id="PTHR37534:SF2">
    <property type="entry name" value="N-ACETYLTRANSFERASE DOMAIN-CONTAINING PROTEIN"/>
    <property type="match status" value="1"/>
</dbReference>
<dbReference type="Proteomes" id="UP000801864">
    <property type="component" value="Unassembled WGS sequence"/>
</dbReference>